<dbReference type="PROSITE" id="PS51257">
    <property type="entry name" value="PROKAR_LIPOPROTEIN"/>
    <property type="match status" value="1"/>
</dbReference>
<keyword evidence="4" id="KW-1185">Reference proteome</keyword>
<dbReference type="Pfam" id="PF17115">
    <property type="entry name" value="Toast_rack_N"/>
    <property type="match status" value="1"/>
</dbReference>
<dbReference type="RefSeq" id="WP_343796047.1">
    <property type="nucleotide sequence ID" value="NZ_BAAADJ010000004.1"/>
</dbReference>
<comment type="caution">
    <text evidence="3">The sequence shown here is derived from an EMBL/GenBank/DDBJ whole genome shotgun (WGS) entry which is preliminary data.</text>
</comment>
<evidence type="ECO:0000313" key="4">
    <source>
        <dbReference type="Proteomes" id="UP001500782"/>
    </source>
</evidence>
<sequence length="232" mass="24772">MGKLGKIFAGTALLALILTGCNVFSFGKASEESIEIEKDDAKELDVELKLGAGELNLSGGANQWLEGRIEDSKEPKVSYKLNGDKGKLTVAQKSKQGINFKDNEWDLQLTKDVPLSLKISTGAAETDLNLSGIQLTDLDIETGVGELNLDVSGDWKESFDINLETGVGQVTVILPSNVGVKVTSSKGIGSAEFKDLISQGNGVYVNEAYENSDIIITVNAEMGVGEVIFKVE</sequence>
<name>A0ABN0VUC4_9BACI</name>
<feature type="domain" description="Cell wall-active antibiotics response LiaF-like C-terminal" evidence="1">
    <location>
        <begin position="134"/>
        <end position="227"/>
    </location>
</feature>
<gene>
    <name evidence="3" type="ORF">GCM10008967_05020</name>
</gene>
<protein>
    <recommendedName>
        <fullName evidence="5">DUF2154 domain-containing protein</fullName>
    </recommendedName>
</protein>
<dbReference type="InterPro" id="IPR024425">
    <property type="entry name" value="LiaF-like_C"/>
</dbReference>
<dbReference type="InterPro" id="IPR031346">
    <property type="entry name" value="DUF2154_N"/>
</dbReference>
<feature type="domain" description="DUF2154" evidence="2">
    <location>
        <begin position="39"/>
        <end position="123"/>
    </location>
</feature>
<reference evidence="3 4" key="1">
    <citation type="journal article" date="2019" name="Int. J. Syst. Evol. Microbiol.">
        <title>The Global Catalogue of Microorganisms (GCM) 10K type strain sequencing project: providing services to taxonomists for standard genome sequencing and annotation.</title>
        <authorList>
            <consortium name="The Broad Institute Genomics Platform"/>
            <consortium name="The Broad Institute Genome Sequencing Center for Infectious Disease"/>
            <person name="Wu L."/>
            <person name="Ma J."/>
        </authorList>
    </citation>
    <scope>NUCLEOTIDE SEQUENCE [LARGE SCALE GENOMIC DNA]</scope>
    <source>
        <strain evidence="3 4">JCM 9731</strain>
    </source>
</reference>
<evidence type="ECO:0008006" key="5">
    <source>
        <dbReference type="Google" id="ProtNLM"/>
    </source>
</evidence>
<evidence type="ECO:0000259" key="1">
    <source>
        <dbReference type="Pfam" id="PF09922"/>
    </source>
</evidence>
<dbReference type="Pfam" id="PF09922">
    <property type="entry name" value="LiaF-like_C"/>
    <property type="match status" value="1"/>
</dbReference>
<organism evidence="3 4">
    <name type="scientific">Bacillus carboniphilus</name>
    <dbReference type="NCBI Taxonomy" id="86663"/>
    <lineage>
        <taxon>Bacteria</taxon>
        <taxon>Bacillati</taxon>
        <taxon>Bacillota</taxon>
        <taxon>Bacilli</taxon>
        <taxon>Bacillales</taxon>
        <taxon>Bacillaceae</taxon>
        <taxon>Bacillus</taxon>
    </lineage>
</organism>
<dbReference type="Proteomes" id="UP001500782">
    <property type="component" value="Unassembled WGS sequence"/>
</dbReference>
<dbReference type="EMBL" id="BAAADJ010000004">
    <property type="protein sequence ID" value="GAA0317440.1"/>
    <property type="molecule type" value="Genomic_DNA"/>
</dbReference>
<evidence type="ECO:0000259" key="2">
    <source>
        <dbReference type="Pfam" id="PF17115"/>
    </source>
</evidence>
<proteinExistence type="predicted"/>
<evidence type="ECO:0000313" key="3">
    <source>
        <dbReference type="EMBL" id="GAA0317440.1"/>
    </source>
</evidence>
<accession>A0ABN0VUC4</accession>